<accession>A0A223E7C5</accession>
<sequence>MVMFLVMEHFTTFLNPFGFIRLHIFLIVSKENGKSLERKAKSIKSLNRKIQILLRSWLTVSSEARKFGICLRHMINFRFYFKHFLSTNPHLPDYKETLNLFVFWLMVLLSKRVEDLTANFSVIVIRRGIGNVHVNDNSPIQMPIGSGIAQEKSTIMDEIFLW</sequence>
<name>A0A223E7C5_9BACI</name>
<reference evidence="1 2" key="1">
    <citation type="submission" date="2016-10" db="EMBL/GenBank/DDBJ databases">
        <title>The whole genome sequencing and assembly of Aeribacillus pallidus KCTC3564 strain.</title>
        <authorList>
            <person name="Lee Y.-J."/>
            <person name="Park M.-K."/>
            <person name="Yi H."/>
            <person name="Bahn Y.-S."/>
            <person name="Kim J.F."/>
            <person name="Lee D.-W."/>
        </authorList>
    </citation>
    <scope>NUCLEOTIDE SEQUENCE [LARGE SCALE GENOMIC DNA]</scope>
    <source>
        <strain evidence="1 2">KCTC3564</strain>
    </source>
</reference>
<organism evidence="1 2">
    <name type="scientific">Aeribacillus pallidus</name>
    <dbReference type="NCBI Taxonomy" id="33936"/>
    <lineage>
        <taxon>Bacteria</taxon>
        <taxon>Bacillati</taxon>
        <taxon>Bacillota</taxon>
        <taxon>Bacilli</taxon>
        <taxon>Bacillales</taxon>
        <taxon>Bacillaceae</taxon>
        <taxon>Aeribacillus</taxon>
    </lineage>
</organism>
<evidence type="ECO:0000313" key="2">
    <source>
        <dbReference type="Proteomes" id="UP000214606"/>
    </source>
</evidence>
<dbReference type="AlphaFoldDB" id="A0A223E7C5"/>
<dbReference type="KEGG" id="apak:AP3564_13910"/>
<dbReference type="EMBL" id="CP017703">
    <property type="protein sequence ID" value="ASS91167.1"/>
    <property type="molecule type" value="Genomic_DNA"/>
</dbReference>
<protein>
    <submittedName>
        <fullName evidence="1">Uncharacterized protein</fullName>
    </submittedName>
</protein>
<dbReference type="Proteomes" id="UP000214606">
    <property type="component" value="Chromosome"/>
</dbReference>
<gene>
    <name evidence="1" type="ORF">AP3564_13910</name>
</gene>
<evidence type="ECO:0000313" key="1">
    <source>
        <dbReference type="EMBL" id="ASS91167.1"/>
    </source>
</evidence>
<proteinExistence type="predicted"/>